<feature type="domain" description="G" evidence="2">
    <location>
        <begin position="410"/>
        <end position="461"/>
    </location>
</feature>
<keyword evidence="5" id="KW-1185">Reference proteome</keyword>
<name>A0A8T2NWS8_9TELE</name>
<keyword evidence="1" id="KW-0812">Transmembrane</keyword>
<accession>A0A8T2NWS8</accession>
<dbReference type="CDD" id="cd01855">
    <property type="entry name" value="YqeH"/>
    <property type="match status" value="1"/>
</dbReference>
<evidence type="ECO:0000256" key="1">
    <source>
        <dbReference type="SAM" id="Phobius"/>
    </source>
</evidence>
<dbReference type="InterPro" id="IPR052807">
    <property type="entry name" value="Mito_transl_resp_regulator"/>
</dbReference>
<dbReference type="EMBL" id="JAFBMS010000017">
    <property type="protein sequence ID" value="KAG9345453.1"/>
    <property type="molecule type" value="Genomic_DNA"/>
</dbReference>
<feature type="transmembrane region" description="Helical" evidence="1">
    <location>
        <begin position="12"/>
        <end position="31"/>
    </location>
</feature>
<organism evidence="4 5">
    <name type="scientific">Albula glossodonta</name>
    <name type="common">roundjaw bonefish</name>
    <dbReference type="NCBI Taxonomy" id="121402"/>
    <lineage>
        <taxon>Eukaryota</taxon>
        <taxon>Metazoa</taxon>
        <taxon>Chordata</taxon>
        <taxon>Craniata</taxon>
        <taxon>Vertebrata</taxon>
        <taxon>Euteleostomi</taxon>
        <taxon>Actinopterygii</taxon>
        <taxon>Neopterygii</taxon>
        <taxon>Teleostei</taxon>
        <taxon>Albuliformes</taxon>
        <taxon>Albulidae</taxon>
        <taxon>Albula</taxon>
    </lineage>
</organism>
<proteinExistence type="predicted"/>
<dbReference type="Gene3D" id="3.40.50.300">
    <property type="entry name" value="P-loop containing nucleotide triphosphate hydrolases"/>
    <property type="match status" value="1"/>
</dbReference>
<gene>
    <name evidence="4" type="ORF">JZ751_008597</name>
</gene>
<evidence type="ECO:0000313" key="5">
    <source>
        <dbReference type="Proteomes" id="UP000824540"/>
    </source>
</evidence>
<evidence type="ECO:0000259" key="2">
    <source>
        <dbReference type="Pfam" id="PF01926"/>
    </source>
</evidence>
<reference evidence="4" key="1">
    <citation type="thesis" date="2021" institute="BYU ScholarsArchive" country="Provo, UT, USA">
        <title>Applications of and Algorithms for Genome Assembly and Genomic Analyses with an Emphasis on Marine Teleosts.</title>
        <authorList>
            <person name="Pickett B.D."/>
        </authorList>
    </citation>
    <scope>NUCLEOTIDE SEQUENCE</scope>
    <source>
        <strain evidence="4">HI-2016</strain>
    </source>
</reference>
<protein>
    <recommendedName>
        <fullName evidence="6">Nitric oxide associated 1</fullName>
    </recommendedName>
</protein>
<evidence type="ECO:0008006" key="6">
    <source>
        <dbReference type="Google" id="ProtNLM"/>
    </source>
</evidence>
<dbReference type="Proteomes" id="UP000824540">
    <property type="component" value="Unassembled WGS sequence"/>
</dbReference>
<dbReference type="OrthoDB" id="1696305at2759"/>
<dbReference type="SUPFAM" id="SSF52540">
    <property type="entry name" value="P-loop containing nucleoside triphosphate hydrolases"/>
    <property type="match status" value="1"/>
</dbReference>
<dbReference type="InterPro" id="IPR048422">
    <property type="entry name" value="NOA1/YqeH-like_C"/>
</dbReference>
<dbReference type="Pfam" id="PF01926">
    <property type="entry name" value="MMR_HSR1"/>
    <property type="match status" value="1"/>
</dbReference>
<feature type="domain" description="NOA1/YqeH-like C-terminal" evidence="3">
    <location>
        <begin position="626"/>
        <end position="726"/>
    </location>
</feature>
<evidence type="ECO:0000259" key="3">
    <source>
        <dbReference type="Pfam" id="PF21516"/>
    </source>
</evidence>
<comment type="caution">
    <text evidence="4">The sequence shown here is derived from an EMBL/GenBank/DDBJ whole genome shotgun (WGS) entry which is preliminary data.</text>
</comment>
<evidence type="ECO:0000313" key="4">
    <source>
        <dbReference type="EMBL" id="KAG9345453.1"/>
    </source>
</evidence>
<dbReference type="PANTHER" id="PTHR46406">
    <property type="entry name" value="NITRIC OXIDE-ASSOCIATED PROTEIN 1"/>
    <property type="match status" value="1"/>
</dbReference>
<dbReference type="PANTHER" id="PTHR46406:SF1">
    <property type="entry name" value="NITRIC OXIDE-ASSOCIATED PROTEIN 1"/>
    <property type="match status" value="1"/>
</dbReference>
<dbReference type="AlphaFoldDB" id="A0A8T2NWS8"/>
<keyword evidence="1" id="KW-0472">Membrane</keyword>
<dbReference type="InterPro" id="IPR006073">
    <property type="entry name" value="GTP-bd"/>
</dbReference>
<keyword evidence="1" id="KW-1133">Transmembrane helix</keyword>
<dbReference type="InterPro" id="IPR027417">
    <property type="entry name" value="P-loop_NTPase"/>
</dbReference>
<dbReference type="GO" id="GO:0005525">
    <property type="term" value="F:GTP binding"/>
    <property type="evidence" value="ECO:0007669"/>
    <property type="project" value="InterPro"/>
</dbReference>
<dbReference type="Pfam" id="PF21516">
    <property type="entry name" value="YqeH-like_C"/>
    <property type="match status" value="1"/>
</dbReference>
<sequence>MFFTIQGYILRSQYVTVYFSFQYYLILFAIMQRLLHVSVRQFISLNSTRHLPVSGIQLRNRLNHEELLTEVISNFTAPGWKTRGYKASHHAWTSMFTRMYNADGRAQVASSERGKHKGTSTRYTSVEPEKEEEFVFFDYTIPEDNSGTSEVKQGLEHPDIQMTRVKTQARTSTEVHHRVLELQLRALKDAVATQPDPASCIEFHDEGFPEINSSKKKPKKQHKVYGTPDPEVPVSDSCCAGCGAVMHCTVPDLPGYLPSEKYKILTDENKLHNAICQRCHLLIHHQKALNVQMSKEEYRDIVRRIRTEKALVLLIVDLLDIPDSIIPDLMNLIGKNKHVVVLGNKVDLLPRDSENYLKRIKSQLLKYCTDAGIPSDGNMKGIHLISAKTGYGIEHLISSLQSSWKYKGDVYLVGTANAGKSTLFNTLLESDYCKSKASDVIHKATISPWPGTTLNLLKFPIINPTSYRMFKRMERLKKESAQSEADLSPQEVKRLQQFSRQGYLVGRVGRTFRADAQVQRDCDIVEFDPDILSMGEEEERGRGPLQPSVPVEFTHNELKDAHWLYDTPGIMKEQDILSLLTEQELKVVVPNYAIIPRTFVLKPGMTLFLGALGRIDYLEGEKSCWFSVIASNLLPVHITSLDKADAIYQKHAGRTLLGVPTGGEERMKGFPPLIPQDMELRGQGYPQATADIKLSSAGWVAVTGHHDNRLLLKVHAPEGVGIRLRDPPLLPYIASLKGERVKKTPAYKTKKPQTLLDRGLSLNGVDRLKIKNRK</sequence>